<comment type="similarity">
    <text evidence="1">Belongs to the PPR family. P subfamily.</text>
</comment>
<feature type="repeat" description="PPR" evidence="4">
    <location>
        <begin position="157"/>
        <end position="191"/>
    </location>
</feature>
<dbReference type="SUPFAM" id="SSF48452">
    <property type="entry name" value="TPR-like"/>
    <property type="match status" value="1"/>
</dbReference>
<dbReference type="Gene3D" id="1.25.40.10">
    <property type="entry name" value="Tetratricopeptide repeat domain"/>
    <property type="match status" value="6"/>
</dbReference>
<feature type="compositionally biased region" description="Low complexity" evidence="5">
    <location>
        <begin position="1"/>
        <end position="21"/>
    </location>
</feature>
<keyword evidence="3" id="KW-0809">Transit peptide</keyword>
<feature type="repeat" description="PPR" evidence="4">
    <location>
        <begin position="297"/>
        <end position="331"/>
    </location>
</feature>
<dbReference type="AlphaFoldDB" id="A0A835FTV0"/>
<dbReference type="EMBL" id="JACEFO010000275">
    <property type="protein sequence ID" value="KAF8775788.1"/>
    <property type="molecule type" value="Genomic_DNA"/>
</dbReference>
<sequence>MAAAAASASVSIACSSSPSSSCEDEDSATSSWSLSSPRHRPYRRVLHEEAQRLRRARRSQGPGADTPRWVRRTTDQMARYVEDDRAGHVYGRHVVAAVRAVRATASRPSADMRLAMSSFVTKLTFREMCVVLREQRGWRQARDFFAWMKLQLCYEPSVVAYTILLRLYGRVGKIKLAEETFLEMLEVGCEPDAVACGTLLCAYAKWGRHKDMMLFYSAVRRRDIVPPISVYNYMISSLQKQKLHGKVIQVWKQMLEAGVAPNQFTYTVVISSYVKEDLLEDAMDVFGQMRRYRFVPDEATYSLLISLSSKHGKGEHALRLFEEMRAQGIVPSNYTCASLLALYYKNEDYPKALSLFSEMESNKIVPDEVIYGILIRIYGKLGLYEDAQNTFVEIEKADLLSDEQTYVAMAQVHMNLGHYDRALEVLESMSTRNVKPSHFSYSALLRCYVAKEDMAAAEDSFRALSKYGLPDMFCCNDLLRLYIRLGHLEKARALVLKMREADFQLDEDLCMTVIELYCKSSMIEDAEKLFVEFQRNGKTMKIPTMVSLVEMYARNGTRAMQKEQGLSKVPHETESSAASMVLKSLLDMPGGFSSVSQLISKLAREGSTNEAKFIYDQLTEMGIRPDESAIATLIVQYGQAKKLEHAQELFELASASFPEEGHVCNAMVDAFCKCGKAEDAYNLFMEMAGQGKNKDAVTVSILVTHLTKHGKFEEVENIIQGCFCDEVELDTVLYNTFIKSMLESGRHQEASLMFKRMKEDGLHSEAKSIFQEMQDRGHAPDSLSYLALIRAYTEGRRYTEAEEAIQMILNSNITPSCPHFSHLIFSFTKEGNISDAQRIFNRMKEVGVAPDLACCRTMMRVYLAQGLVEEGISLFETTRGSLKPDSFMLSSAFHLYEHAGRKSEAGDVLDAISVNGTTFLKNLKVGSKARSLDQP</sequence>
<dbReference type="Proteomes" id="UP000636709">
    <property type="component" value="Unassembled WGS sequence"/>
</dbReference>
<feature type="repeat" description="PPR" evidence="4">
    <location>
        <begin position="262"/>
        <end position="296"/>
    </location>
</feature>
<feature type="repeat" description="PPR" evidence="4">
    <location>
        <begin position="402"/>
        <end position="436"/>
    </location>
</feature>
<dbReference type="OrthoDB" id="185373at2759"/>
<dbReference type="Pfam" id="PF13812">
    <property type="entry name" value="PPR_3"/>
    <property type="match status" value="2"/>
</dbReference>
<feature type="repeat" description="PPR" evidence="4">
    <location>
        <begin position="730"/>
        <end position="764"/>
    </location>
</feature>
<feature type="repeat" description="PPR" evidence="4">
    <location>
        <begin position="471"/>
        <end position="505"/>
    </location>
</feature>
<feature type="repeat" description="PPR" evidence="4">
    <location>
        <begin position="816"/>
        <end position="850"/>
    </location>
</feature>
<evidence type="ECO:0000259" key="6">
    <source>
        <dbReference type="Pfam" id="PF17177"/>
    </source>
</evidence>
<feature type="repeat" description="PPR" evidence="4">
    <location>
        <begin position="506"/>
        <end position="540"/>
    </location>
</feature>
<dbReference type="PANTHER" id="PTHR46128">
    <property type="entry name" value="MITOCHONDRIAL GROUP I INTRON SPLICING FACTOR CCM1"/>
    <property type="match status" value="1"/>
</dbReference>
<evidence type="ECO:0000313" key="7">
    <source>
        <dbReference type="EMBL" id="KAF8775788.1"/>
    </source>
</evidence>
<dbReference type="Pfam" id="PF13041">
    <property type="entry name" value="PPR_2"/>
    <property type="match status" value="2"/>
</dbReference>
<feature type="repeat" description="PPR" evidence="4">
    <location>
        <begin position="192"/>
        <end position="226"/>
    </location>
</feature>
<keyword evidence="2" id="KW-0677">Repeat</keyword>
<dbReference type="Pfam" id="PF01535">
    <property type="entry name" value="PPR"/>
    <property type="match status" value="3"/>
</dbReference>
<feature type="repeat" description="PPR" evidence="4">
    <location>
        <begin position="591"/>
        <end position="625"/>
    </location>
</feature>
<evidence type="ECO:0000256" key="2">
    <source>
        <dbReference type="ARBA" id="ARBA00022737"/>
    </source>
</evidence>
<comment type="caution">
    <text evidence="7">The sequence shown here is derived from an EMBL/GenBank/DDBJ whole genome shotgun (WGS) entry which is preliminary data.</text>
</comment>
<dbReference type="Pfam" id="PF17177">
    <property type="entry name" value="PPR_long"/>
    <property type="match status" value="1"/>
</dbReference>
<feature type="repeat" description="PPR" evidence="4">
    <location>
        <begin position="367"/>
        <end position="401"/>
    </location>
</feature>
<dbReference type="SUPFAM" id="SSF81901">
    <property type="entry name" value="HCP-like"/>
    <property type="match status" value="1"/>
</dbReference>
<feature type="region of interest" description="Disordered" evidence="5">
    <location>
        <begin position="1"/>
        <end position="44"/>
    </location>
</feature>
<dbReference type="PROSITE" id="PS51375">
    <property type="entry name" value="PPR"/>
    <property type="match status" value="15"/>
</dbReference>
<evidence type="ECO:0000313" key="8">
    <source>
        <dbReference type="Proteomes" id="UP000636709"/>
    </source>
</evidence>
<dbReference type="NCBIfam" id="TIGR00756">
    <property type="entry name" value="PPR"/>
    <property type="match status" value="8"/>
</dbReference>
<evidence type="ECO:0000256" key="4">
    <source>
        <dbReference type="PROSITE-ProRule" id="PRU00708"/>
    </source>
</evidence>
<feature type="repeat" description="PPR" evidence="4">
    <location>
        <begin position="781"/>
        <end position="815"/>
    </location>
</feature>
<keyword evidence="8" id="KW-1185">Reference proteome</keyword>
<evidence type="ECO:0000256" key="5">
    <source>
        <dbReference type="SAM" id="MobiDB-lite"/>
    </source>
</evidence>
<protein>
    <recommendedName>
        <fullName evidence="6">PROP1-like PPR domain-containing protein</fullName>
    </recommendedName>
</protein>
<accession>A0A835FTV0</accession>
<feature type="domain" description="PROP1-like PPR" evidence="6">
    <location>
        <begin position="227"/>
        <end position="382"/>
    </location>
</feature>
<gene>
    <name evidence="7" type="ORF">HU200_004174</name>
</gene>
<dbReference type="PANTHER" id="PTHR46128:SF329">
    <property type="entry name" value="MITOCHONDRIAL GROUP I INTRON SPLICING FACTOR DMR1"/>
    <property type="match status" value="1"/>
</dbReference>
<organism evidence="7 8">
    <name type="scientific">Digitaria exilis</name>
    <dbReference type="NCBI Taxonomy" id="1010633"/>
    <lineage>
        <taxon>Eukaryota</taxon>
        <taxon>Viridiplantae</taxon>
        <taxon>Streptophyta</taxon>
        <taxon>Embryophyta</taxon>
        <taxon>Tracheophyta</taxon>
        <taxon>Spermatophyta</taxon>
        <taxon>Magnoliopsida</taxon>
        <taxon>Liliopsida</taxon>
        <taxon>Poales</taxon>
        <taxon>Poaceae</taxon>
        <taxon>PACMAD clade</taxon>
        <taxon>Panicoideae</taxon>
        <taxon>Panicodae</taxon>
        <taxon>Paniceae</taxon>
        <taxon>Anthephorinae</taxon>
        <taxon>Digitaria</taxon>
    </lineage>
</organism>
<name>A0A835FTV0_9POAL</name>
<feature type="repeat" description="PPR" evidence="4">
    <location>
        <begin position="332"/>
        <end position="366"/>
    </location>
</feature>
<proteinExistence type="inferred from homology"/>
<dbReference type="InterPro" id="IPR050872">
    <property type="entry name" value="PPR_P_subfamily"/>
</dbReference>
<feature type="repeat" description="PPR" evidence="4">
    <location>
        <begin position="227"/>
        <end position="261"/>
    </location>
</feature>
<reference evidence="7" key="1">
    <citation type="submission" date="2020-07" db="EMBL/GenBank/DDBJ databases">
        <title>Genome sequence and genetic diversity analysis of an under-domesticated orphan crop, white fonio (Digitaria exilis).</title>
        <authorList>
            <person name="Bennetzen J.L."/>
            <person name="Chen S."/>
            <person name="Ma X."/>
            <person name="Wang X."/>
            <person name="Yssel A.E.J."/>
            <person name="Chaluvadi S.R."/>
            <person name="Johnson M."/>
            <person name="Gangashetty P."/>
            <person name="Hamidou F."/>
            <person name="Sanogo M.D."/>
            <person name="Zwaenepoel A."/>
            <person name="Wallace J."/>
            <person name="Van De Peer Y."/>
            <person name="Van Deynze A."/>
        </authorList>
    </citation>
    <scope>NUCLEOTIDE SEQUENCE</scope>
    <source>
        <tissue evidence="7">Leaves</tissue>
    </source>
</reference>
<feature type="repeat" description="PPR" evidence="4">
    <location>
        <begin position="660"/>
        <end position="694"/>
    </location>
</feature>
<dbReference type="InterPro" id="IPR011990">
    <property type="entry name" value="TPR-like_helical_dom_sf"/>
</dbReference>
<dbReference type="InterPro" id="IPR002885">
    <property type="entry name" value="PPR_rpt"/>
</dbReference>
<dbReference type="InterPro" id="IPR033443">
    <property type="entry name" value="PROP1-like_PPR_dom"/>
</dbReference>
<evidence type="ECO:0000256" key="3">
    <source>
        <dbReference type="ARBA" id="ARBA00022946"/>
    </source>
</evidence>
<evidence type="ECO:0000256" key="1">
    <source>
        <dbReference type="ARBA" id="ARBA00007626"/>
    </source>
</evidence>